<dbReference type="Gene3D" id="3.40.50.1220">
    <property type="entry name" value="TPP-binding domain"/>
    <property type="match status" value="1"/>
</dbReference>
<dbReference type="InterPro" id="IPR014729">
    <property type="entry name" value="Rossmann-like_a/b/a_fold"/>
</dbReference>
<feature type="region of interest" description="Disordered" evidence="3">
    <location>
        <begin position="1"/>
        <end position="43"/>
    </location>
</feature>
<evidence type="ECO:0000256" key="1">
    <source>
        <dbReference type="ARBA" id="ARBA00005817"/>
    </source>
</evidence>
<dbReference type="SMART" id="SM00893">
    <property type="entry name" value="ETF"/>
    <property type="match status" value="1"/>
</dbReference>
<name>A0ABZ0QTG1_9FIRM</name>
<keyword evidence="2" id="KW-0285">Flavoprotein</keyword>
<dbReference type="Pfam" id="PF00766">
    <property type="entry name" value="ETF_alpha"/>
    <property type="match status" value="1"/>
</dbReference>
<dbReference type="SUPFAM" id="SSF52467">
    <property type="entry name" value="DHS-like NAD/FAD-binding domain"/>
    <property type="match status" value="1"/>
</dbReference>
<evidence type="ECO:0000256" key="2">
    <source>
        <dbReference type="ARBA" id="ARBA00022630"/>
    </source>
</evidence>
<feature type="compositionally biased region" description="Low complexity" evidence="3">
    <location>
        <begin position="25"/>
        <end position="39"/>
    </location>
</feature>
<dbReference type="PANTHER" id="PTHR43153">
    <property type="entry name" value="ELECTRON TRANSFER FLAVOPROTEIN ALPHA"/>
    <property type="match status" value="1"/>
</dbReference>
<comment type="similarity">
    <text evidence="1">Belongs to the ETF alpha-subunit/FixB family.</text>
</comment>
<sequence length="408" mass="42491">MSEGAMAKQAPAAAPAAGGRGGAAGAAPAAAQRRSAAAPGPGGTPDLEAYRGVGIFIEQHGGQAAPVAWELAGIGRVLADKLGVELIGFVAGHQVEAVAREAVERGCDRVILMDHPALAVYRNEAYSRVLTPAIRQVKPEIFLLGATSTGRDLAGTIATTLQTGLTADCTQLDVDPETRLLDAIRPAFLEKQLAVILCKKHRPQMATVRPKMMEPAPRQPGRSGEIVRFPVDLDERSLRTQVLGVIDEPDPQAQLERADVVVAGGRGFQDPKNLKLLFDFAEVVGGVVGASRAIVDAGWIGREHQVGQTGLTVRPKVYFAFGISGAIQHTVGMQNAELIVAVNKDPQAPIFKVADFGVVGDLFQILPALQEELARRLDQLADDASASAGAAGGGEAQEGAAAAARAGA</sequence>
<proteinExistence type="inferred from homology"/>
<protein>
    <submittedName>
        <fullName evidence="5">Electron transfer flavoprotein subunit alpha/FixB family protein</fullName>
    </submittedName>
</protein>
<accession>A0ABZ0QTG1</accession>
<evidence type="ECO:0000313" key="6">
    <source>
        <dbReference type="Proteomes" id="UP001304683"/>
    </source>
</evidence>
<dbReference type="RefSeq" id="WP_318751488.1">
    <property type="nucleotide sequence ID" value="NZ_CP132508.1"/>
</dbReference>
<evidence type="ECO:0000259" key="4">
    <source>
        <dbReference type="SMART" id="SM00893"/>
    </source>
</evidence>
<evidence type="ECO:0000313" key="5">
    <source>
        <dbReference type="EMBL" id="WPD20094.1"/>
    </source>
</evidence>
<dbReference type="EMBL" id="CP132508">
    <property type="protein sequence ID" value="WPD20094.1"/>
    <property type="molecule type" value="Genomic_DNA"/>
</dbReference>
<dbReference type="Pfam" id="PF01012">
    <property type="entry name" value="ETF"/>
    <property type="match status" value="1"/>
</dbReference>
<dbReference type="PANTHER" id="PTHR43153:SF1">
    <property type="entry name" value="ELECTRON TRANSFER FLAVOPROTEIN SUBUNIT ALPHA, MITOCHONDRIAL"/>
    <property type="match status" value="1"/>
</dbReference>
<dbReference type="Gene3D" id="3.40.50.620">
    <property type="entry name" value="HUPs"/>
    <property type="match status" value="1"/>
</dbReference>
<reference evidence="5 6" key="1">
    <citation type="submission" date="2023-08" db="EMBL/GenBank/DDBJ databases">
        <title>Genome sequence of Thermaerobacter compostii strain Ins1, a spore-forming filamentous bacterium isolated from a deep geothermal reservoir.</title>
        <authorList>
            <person name="Bregnard D."/>
            <person name="Gonzalez D."/>
            <person name="Junier P."/>
        </authorList>
    </citation>
    <scope>NUCLEOTIDE SEQUENCE [LARGE SCALE GENOMIC DNA]</scope>
    <source>
        <strain evidence="5 6">Ins1</strain>
    </source>
</reference>
<dbReference type="InterPro" id="IPR014731">
    <property type="entry name" value="ETF_asu_C"/>
</dbReference>
<dbReference type="CDD" id="cd01715">
    <property type="entry name" value="ETF_alpha"/>
    <property type="match status" value="1"/>
</dbReference>
<dbReference type="InterPro" id="IPR001308">
    <property type="entry name" value="ETF_a/FixB"/>
</dbReference>
<dbReference type="InterPro" id="IPR033947">
    <property type="entry name" value="ETF_alpha_N"/>
</dbReference>
<feature type="compositionally biased region" description="Low complexity" evidence="3">
    <location>
        <begin position="1"/>
        <end position="17"/>
    </location>
</feature>
<dbReference type="InterPro" id="IPR029035">
    <property type="entry name" value="DHS-like_NAD/FAD-binding_dom"/>
</dbReference>
<dbReference type="Proteomes" id="UP001304683">
    <property type="component" value="Chromosome"/>
</dbReference>
<gene>
    <name evidence="5" type="ORF">Q5761_05525</name>
</gene>
<keyword evidence="6" id="KW-1185">Reference proteome</keyword>
<organism evidence="5 6">
    <name type="scientific">Thermaerobacter composti</name>
    <dbReference type="NCBI Taxonomy" id="554949"/>
    <lineage>
        <taxon>Bacteria</taxon>
        <taxon>Bacillati</taxon>
        <taxon>Bacillota</taxon>
        <taxon>Clostridia</taxon>
        <taxon>Eubacteriales</taxon>
        <taxon>Clostridiales Family XVII. Incertae Sedis</taxon>
        <taxon>Thermaerobacter</taxon>
    </lineage>
</organism>
<dbReference type="InterPro" id="IPR014730">
    <property type="entry name" value="ETF_a/b_N"/>
</dbReference>
<dbReference type="SUPFAM" id="SSF52402">
    <property type="entry name" value="Adenine nucleotide alpha hydrolases-like"/>
    <property type="match status" value="1"/>
</dbReference>
<evidence type="ECO:0000256" key="3">
    <source>
        <dbReference type="SAM" id="MobiDB-lite"/>
    </source>
</evidence>
<feature type="domain" description="Electron transfer flavoprotein alpha/beta-subunit N-terminal" evidence="4">
    <location>
        <begin position="53"/>
        <end position="242"/>
    </location>
</feature>